<keyword evidence="3 5" id="KW-1133">Transmembrane helix</keyword>
<feature type="transmembrane region" description="Helical" evidence="5">
    <location>
        <begin position="15"/>
        <end position="38"/>
    </location>
</feature>
<protein>
    <submittedName>
        <fullName evidence="7">Ferric reductase like transmembrane component</fullName>
    </submittedName>
</protein>
<reference evidence="7 8" key="1">
    <citation type="journal article" date="2018" name="Syst. Appl. Microbiol.">
        <title>Abditibacterium utsteinense sp. nov., the first cultivated member of candidate phylum FBP, isolated from ice-free Antarctic soil samples.</title>
        <authorList>
            <person name="Tahon G."/>
            <person name="Tytgat B."/>
            <person name="Lebbe L."/>
            <person name="Carlier A."/>
            <person name="Willems A."/>
        </authorList>
    </citation>
    <scope>NUCLEOTIDE SEQUENCE [LARGE SCALE GENOMIC DNA]</scope>
    <source>
        <strain evidence="7 8">LMG 29911</strain>
    </source>
</reference>
<keyword evidence="2 5" id="KW-0812">Transmembrane</keyword>
<evidence type="ECO:0000256" key="5">
    <source>
        <dbReference type="SAM" id="Phobius"/>
    </source>
</evidence>
<evidence type="ECO:0000313" key="8">
    <source>
        <dbReference type="Proteomes" id="UP000237684"/>
    </source>
</evidence>
<dbReference type="OrthoDB" id="10016351at2"/>
<organism evidence="7 8">
    <name type="scientific">Abditibacterium utsteinense</name>
    <dbReference type="NCBI Taxonomy" id="1960156"/>
    <lineage>
        <taxon>Bacteria</taxon>
        <taxon>Pseudomonadati</taxon>
        <taxon>Abditibacteriota</taxon>
        <taxon>Abditibacteriia</taxon>
        <taxon>Abditibacteriales</taxon>
        <taxon>Abditibacteriaceae</taxon>
        <taxon>Abditibacterium</taxon>
    </lineage>
</organism>
<dbReference type="Proteomes" id="UP000237684">
    <property type="component" value="Unassembled WGS sequence"/>
</dbReference>
<dbReference type="InterPro" id="IPR013130">
    <property type="entry name" value="Fe3_Rdtase_TM_dom"/>
</dbReference>
<proteinExistence type="predicted"/>
<dbReference type="InParanoid" id="A0A2S8SPS8"/>
<dbReference type="AlphaFoldDB" id="A0A2S8SPS8"/>
<dbReference type="EMBL" id="NIGF01000021">
    <property type="protein sequence ID" value="PQV62805.1"/>
    <property type="molecule type" value="Genomic_DNA"/>
</dbReference>
<accession>A0A2S8SPS8</accession>
<sequence length="210" mass="23481">MTFNEDRLLWLARMIGLGGLGLLIFSSVGGTLMASKYAAKFSRRYPRWSGGKLLANHRLLSLIGAGLFLLHPIPMLFAPRTTGGLNLLQVLVPFTASRQTLYTGLGTLAFYTLLVVTVSSLLYGRMKWSNWRILHYGTYLFFALGLAHSLLISAEYRQEAELIDFEEPEKAILAGMGGIVLAFVAWRIYAARQAKVRKRAKEEPRGLEKN</sequence>
<feature type="transmembrane region" description="Helical" evidence="5">
    <location>
        <begin position="99"/>
        <end position="121"/>
    </location>
</feature>
<comment type="subcellular location">
    <subcellularLocation>
        <location evidence="1">Membrane</location>
        <topology evidence="1">Multi-pass membrane protein</topology>
    </subcellularLocation>
</comment>
<evidence type="ECO:0000256" key="1">
    <source>
        <dbReference type="ARBA" id="ARBA00004141"/>
    </source>
</evidence>
<feature type="domain" description="Ferric oxidoreductase" evidence="6">
    <location>
        <begin position="40"/>
        <end position="145"/>
    </location>
</feature>
<gene>
    <name evidence="7" type="ORF">B1R32_12117</name>
</gene>
<comment type="caution">
    <text evidence="7">The sequence shown here is derived from an EMBL/GenBank/DDBJ whole genome shotgun (WGS) entry which is preliminary data.</text>
</comment>
<dbReference type="Pfam" id="PF01794">
    <property type="entry name" value="Ferric_reduct"/>
    <property type="match status" value="1"/>
</dbReference>
<evidence type="ECO:0000256" key="3">
    <source>
        <dbReference type="ARBA" id="ARBA00022989"/>
    </source>
</evidence>
<evidence type="ECO:0000259" key="6">
    <source>
        <dbReference type="Pfam" id="PF01794"/>
    </source>
</evidence>
<evidence type="ECO:0000256" key="4">
    <source>
        <dbReference type="ARBA" id="ARBA00023136"/>
    </source>
</evidence>
<feature type="transmembrane region" description="Helical" evidence="5">
    <location>
        <begin position="133"/>
        <end position="151"/>
    </location>
</feature>
<name>A0A2S8SPS8_9BACT</name>
<evidence type="ECO:0000256" key="2">
    <source>
        <dbReference type="ARBA" id="ARBA00022692"/>
    </source>
</evidence>
<keyword evidence="4 5" id="KW-0472">Membrane</keyword>
<dbReference type="GO" id="GO:0016020">
    <property type="term" value="C:membrane"/>
    <property type="evidence" value="ECO:0007669"/>
    <property type="project" value="UniProtKB-SubCell"/>
</dbReference>
<feature type="transmembrane region" description="Helical" evidence="5">
    <location>
        <begin position="59"/>
        <end position="79"/>
    </location>
</feature>
<feature type="transmembrane region" description="Helical" evidence="5">
    <location>
        <begin position="171"/>
        <end position="189"/>
    </location>
</feature>
<evidence type="ECO:0000313" key="7">
    <source>
        <dbReference type="EMBL" id="PQV62805.1"/>
    </source>
</evidence>
<dbReference type="RefSeq" id="WP_106381042.1">
    <property type="nucleotide sequence ID" value="NZ_NIGF01000021.1"/>
</dbReference>
<keyword evidence="8" id="KW-1185">Reference proteome</keyword>